<keyword evidence="3 7" id="KW-0812">Transmembrane</keyword>
<dbReference type="InterPro" id="IPR017871">
    <property type="entry name" value="ABC_transporter-like_CS"/>
</dbReference>
<dbReference type="AlphaFoldDB" id="A0AAJ0G9P2"/>
<dbReference type="GO" id="GO:0005524">
    <property type="term" value="F:ATP binding"/>
    <property type="evidence" value="ECO:0007669"/>
    <property type="project" value="InterPro"/>
</dbReference>
<evidence type="ECO:0000256" key="7">
    <source>
        <dbReference type="SAM" id="Phobius"/>
    </source>
</evidence>
<dbReference type="EMBL" id="JAWDJX010000092">
    <property type="protein sequence ID" value="KAK3046433.1"/>
    <property type="molecule type" value="Genomic_DNA"/>
</dbReference>
<gene>
    <name evidence="9" type="ORF">LTR09_012072</name>
</gene>
<comment type="subcellular location">
    <subcellularLocation>
        <location evidence="1">Membrane</location>
        <topology evidence="1">Multi-pass membrane protein</topology>
    </subcellularLocation>
</comment>
<dbReference type="Pfam" id="PF00005">
    <property type="entry name" value="ABC_tran"/>
    <property type="match status" value="1"/>
</dbReference>
<dbReference type="SUPFAM" id="SSF52540">
    <property type="entry name" value="P-loop containing nucleoside triphosphate hydrolases"/>
    <property type="match status" value="1"/>
</dbReference>
<comment type="caution">
    <text evidence="9">The sequence shown here is derived from an EMBL/GenBank/DDBJ whole genome shotgun (WGS) entry which is preliminary data.</text>
</comment>
<dbReference type="Pfam" id="PF14510">
    <property type="entry name" value="ABC_trans_N"/>
    <property type="match status" value="1"/>
</dbReference>
<keyword evidence="10" id="KW-1185">Reference proteome</keyword>
<dbReference type="Gene3D" id="3.40.50.300">
    <property type="entry name" value="P-loop containing nucleotide triphosphate hydrolases"/>
    <property type="match status" value="1"/>
</dbReference>
<evidence type="ECO:0000259" key="8">
    <source>
        <dbReference type="PROSITE" id="PS50893"/>
    </source>
</evidence>
<reference evidence="9" key="1">
    <citation type="submission" date="2023-04" db="EMBL/GenBank/DDBJ databases">
        <title>Black Yeasts Isolated from many extreme environments.</title>
        <authorList>
            <person name="Coleine C."/>
            <person name="Stajich J.E."/>
            <person name="Selbmann L."/>
        </authorList>
    </citation>
    <scope>NUCLEOTIDE SEQUENCE</scope>
    <source>
        <strain evidence="9">CCFEE 5312</strain>
    </source>
</reference>
<feature type="domain" description="ABC transporter" evidence="8">
    <location>
        <begin position="211"/>
        <end position="462"/>
    </location>
</feature>
<evidence type="ECO:0000256" key="6">
    <source>
        <dbReference type="SAM" id="MobiDB-lite"/>
    </source>
</evidence>
<dbReference type="GO" id="GO:0140359">
    <property type="term" value="F:ABC-type transporter activity"/>
    <property type="evidence" value="ECO:0007669"/>
    <property type="project" value="InterPro"/>
</dbReference>
<dbReference type="PROSITE" id="PS00211">
    <property type="entry name" value="ABC_TRANSPORTER_1"/>
    <property type="match status" value="1"/>
</dbReference>
<dbReference type="InterPro" id="IPR027417">
    <property type="entry name" value="P-loop_NTPase"/>
</dbReference>
<dbReference type="GO" id="GO:0016887">
    <property type="term" value="F:ATP hydrolysis activity"/>
    <property type="evidence" value="ECO:0007669"/>
    <property type="project" value="InterPro"/>
</dbReference>
<feature type="transmembrane region" description="Helical" evidence="7">
    <location>
        <begin position="650"/>
        <end position="676"/>
    </location>
</feature>
<dbReference type="InterPro" id="IPR029481">
    <property type="entry name" value="ABC_trans_N"/>
</dbReference>
<dbReference type="PANTHER" id="PTHR19241">
    <property type="entry name" value="ATP-BINDING CASSETTE TRANSPORTER"/>
    <property type="match status" value="1"/>
</dbReference>
<evidence type="ECO:0000256" key="3">
    <source>
        <dbReference type="ARBA" id="ARBA00022692"/>
    </source>
</evidence>
<evidence type="ECO:0000313" key="10">
    <source>
        <dbReference type="Proteomes" id="UP001271007"/>
    </source>
</evidence>
<evidence type="ECO:0000313" key="9">
    <source>
        <dbReference type="EMBL" id="KAK3046433.1"/>
    </source>
</evidence>
<evidence type="ECO:0000256" key="2">
    <source>
        <dbReference type="ARBA" id="ARBA00022448"/>
    </source>
</evidence>
<evidence type="ECO:0000256" key="5">
    <source>
        <dbReference type="ARBA" id="ARBA00023136"/>
    </source>
</evidence>
<feature type="transmembrane region" description="Helical" evidence="7">
    <location>
        <begin position="608"/>
        <end position="629"/>
    </location>
</feature>
<feature type="transmembrane region" description="Helical" evidence="7">
    <location>
        <begin position="706"/>
        <end position="725"/>
    </location>
</feature>
<keyword evidence="5 7" id="KW-0472">Membrane</keyword>
<accession>A0AAJ0G9P2</accession>
<organism evidence="9 10">
    <name type="scientific">Extremus antarcticus</name>
    <dbReference type="NCBI Taxonomy" id="702011"/>
    <lineage>
        <taxon>Eukaryota</taxon>
        <taxon>Fungi</taxon>
        <taxon>Dikarya</taxon>
        <taxon>Ascomycota</taxon>
        <taxon>Pezizomycotina</taxon>
        <taxon>Dothideomycetes</taxon>
        <taxon>Dothideomycetidae</taxon>
        <taxon>Mycosphaerellales</taxon>
        <taxon>Extremaceae</taxon>
        <taxon>Extremus</taxon>
    </lineage>
</organism>
<dbReference type="InterPro" id="IPR003439">
    <property type="entry name" value="ABC_transporter-like_ATP-bd"/>
</dbReference>
<evidence type="ECO:0000256" key="4">
    <source>
        <dbReference type="ARBA" id="ARBA00022989"/>
    </source>
</evidence>
<dbReference type="PROSITE" id="PS50893">
    <property type="entry name" value="ABC_TRANSPORTER_2"/>
    <property type="match status" value="1"/>
</dbReference>
<sequence>MAEFERDIRRSGQDYDRNILQQDITMQHLEKNTLPQTDAFADQRRSNAHASDDMSTIRINNTESNAHLTEDGKEAAEEAVEAIQRNGSSPDESDEYQPINPRDRDVLIKLASRSISFHSQRRDSISLPDSDDKALERKGTVDRLELNDDILNPESPKFDLKTWIRMTLRLMDEEGIKLRNSGLVFKGIDVTGTGSALNIQDNVSGMLMAPLRLYENFNFGKKQPKQIPRNFDGLVKSGELLIVLGRPDSGCSTLLKSVTGQMHGLNLDEMSHIHFNGIPQERMMKEFKGEVIYNQEVDKHFPHLTVGETLEHAAALRVPQHRRMNVTRQQLIKHITQVTMAVYGLSHTYNTKVGNDFVRDVSGGERKRVSIAEMALAGSLLAAWDHSTRGLDSATALTFVKSLRLNADLTGSAHAVAIYQASQAIYNIFDKAVVLYEGREIFFGKADRAKAYFENMGWYCPPRQTTGNFLTSVINPTERQAAKGYEDKMPCTPEEFEKYWRNSQEHANLQREINEYEEKYPVGNRGELQAFRDYKKEQQAEHVRPKSSYVVSVPMQVKLNTKRQWQRIWNDKASAFTPIFSNIIMALIIGSVFFGTPNATAGFHSKGAVLFFAVLINALTAITEINSLYSQRPIVEKHKSYAFYHPATEALAGIVLDIPMKFLTAVAFNLVLYFMAGLRTEPAQFFIFFLTMAALTKTISQAMALAAVLVLAIVIYTGFVVPVQYMGD</sequence>
<keyword evidence="2" id="KW-0813">Transport</keyword>
<keyword evidence="4 7" id="KW-1133">Transmembrane helix</keyword>
<protein>
    <recommendedName>
        <fullName evidence="8">ABC transporter domain-containing protein</fullName>
    </recommendedName>
</protein>
<dbReference type="Proteomes" id="UP001271007">
    <property type="component" value="Unassembled WGS sequence"/>
</dbReference>
<name>A0AAJ0G9P2_9PEZI</name>
<evidence type="ECO:0000256" key="1">
    <source>
        <dbReference type="ARBA" id="ARBA00004141"/>
    </source>
</evidence>
<feature type="region of interest" description="Disordered" evidence="6">
    <location>
        <begin position="40"/>
        <end position="60"/>
    </location>
</feature>
<feature type="transmembrane region" description="Helical" evidence="7">
    <location>
        <begin position="573"/>
        <end position="596"/>
    </location>
</feature>
<dbReference type="InterPro" id="IPR013525">
    <property type="entry name" value="ABC2_TM"/>
</dbReference>
<dbReference type="GO" id="GO:0016020">
    <property type="term" value="C:membrane"/>
    <property type="evidence" value="ECO:0007669"/>
    <property type="project" value="UniProtKB-SubCell"/>
</dbReference>
<proteinExistence type="predicted"/>
<dbReference type="Pfam" id="PF01061">
    <property type="entry name" value="ABC2_membrane"/>
    <property type="match status" value="1"/>
</dbReference>